<organism evidence="3">
    <name type="scientific">Serpula lacrymans var. lacrymans (strain S7.3)</name>
    <name type="common">Dry rot fungus</name>
    <dbReference type="NCBI Taxonomy" id="936435"/>
    <lineage>
        <taxon>Eukaryota</taxon>
        <taxon>Fungi</taxon>
        <taxon>Dikarya</taxon>
        <taxon>Basidiomycota</taxon>
        <taxon>Agaricomycotina</taxon>
        <taxon>Agaricomycetes</taxon>
        <taxon>Agaricomycetidae</taxon>
        <taxon>Boletales</taxon>
        <taxon>Coniophorineae</taxon>
        <taxon>Serpulaceae</taxon>
        <taxon>Serpula</taxon>
    </lineage>
</organism>
<gene>
    <name evidence="2" type="ORF">SERLA73DRAFT_130782</name>
</gene>
<dbReference type="InterPro" id="IPR000357">
    <property type="entry name" value="HEAT"/>
</dbReference>
<sequence>MFDDEDEEVREAAVEAIEALVSNDECRRKMMDFGYMVDLQSMLFDDYSDVRKVAQRALEAFSQKKSS</sequence>
<keyword evidence="3" id="KW-1185">Reference proteome</keyword>
<dbReference type="AlphaFoldDB" id="F8PJH8"/>
<evidence type="ECO:0000256" key="1">
    <source>
        <dbReference type="ARBA" id="ARBA00022737"/>
    </source>
</evidence>
<evidence type="ECO:0000313" key="3">
    <source>
        <dbReference type="Proteomes" id="UP000008063"/>
    </source>
</evidence>
<dbReference type="EMBL" id="GL945475">
    <property type="protein sequence ID" value="EGO04116.1"/>
    <property type="molecule type" value="Genomic_DNA"/>
</dbReference>
<proteinExistence type="predicted"/>
<dbReference type="SUPFAM" id="SSF48371">
    <property type="entry name" value="ARM repeat"/>
    <property type="match status" value="1"/>
</dbReference>
<reference evidence="3" key="1">
    <citation type="journal article" date="2011" name="Science">
        <title>The plant cell wall-decomposing machinery underlies the functional diversity of forest fungi.</title>
        <authorList>
            <person name="Eastwood D.C."/>
            <person name="Floudas D."/>
            <person name="Binder M."/>
            <person name="Majcherczyk A."/>
            <person name="Schneider P."/>
            <person name="Aerts A."/>
            <person name="Asiegbu F.O."/>
            <person name="Baker S.E."/>
            <person name="Barry K."/>
            <person name="Bendiksby M."/>
            <person name="Blumentritt M."/>
            <person name="Coutinho P.M."/>
            <person name="Cullen D."/>
            <person name="de Vries R.P."/>
            <person name="Gathman A."/>
            <person name="Goodell B."/>
            <person name="Henrissat B."/>
            <person name="Ihrmark K."/>
            <person name="Kauserud H."/>
            <person name="Kohler A."/>
            <person name="LaButti K."/>
            <person name="Lapidus A."/>
            <person name="Lavin J.L."/>
            <person name="Lee Y.-H."/>
            <person name="Lindquist E."/>
            <person name="Lilly W."/>
            <person name="Lucas S."/>
            <person name="Morin E."/>
            <person name="Murat C."/>
            <person name="Oguiza J.A."/>
            <person name="Park J."/>
            <person name="Pisabarro A.G."/>
            <person name="Riley R."/>
            <person name="Rosling A."/>
            <person name="Salamov A."/>
            <person name="Schmidt O."/>
            <person name="Schmutz J."/>
            <person name="Skrede I."/>
            <person name="Stenlid J."/>
            <person name="Wiebenga A."/>
            <person name="Xie X."/>
            <person name="Kuees U."/>
            <person name="Hibbett D.S."/>
            <person name="Hoffmeister D."/>
            <person name="Hoegberg N."/>
            <person name="Martin F."/>
            <person name="Grigoriev I.V."/>
            <person name="Watkinson S.C."/>
        </authorList>
    </citation>
    <scope>NUCLEOTIDE SEQUENCE [LARGE SCALE GENOMIC DNA]</scope>
    <source>
        <strain evidence="3">strain S7.3</strain>
    </source>
</reference>
<evidence type="ECO:0008006" key="4">
    <source>
        <dbReference type="Google" id="ProtNLM"/>
    </source>
</evidence>
<protein>
    <recommendedName>
        <fullName evidence="4">Nucleotide exchange factor Fes1 domain-containing protein</fullName>
    </recommendedName>
</protein>
<evidence type="ECO:0000313" key="2">
    <source>
        <dbReference type="EMBL" id="EGO04116.1"/>
    </source>
</evidence>
<dbReference type="HOGENOM" id="CLU_2813993_0_0_1"/>
<dbReference type="InterPro" id="IPR016024">
    <property type="entry name" value="ARM-type_fold"/>
</dbReference>
<dbReference type="Gene3D" id="1.25.10.10">
    <property type="entry name" value="Leucine-rich Repeat Variant"/>
    <property type="match status" value="1"/>
</dbReference>
<name>F8PJH8_SERL3</name>
<dbReference type="Pfam" id="PF02985">
    <property type="entry name" value="HEAT"/>
    <property type="match status" value="1"/>
</dbReference>
<dbReference type="InParanoid" id="F8PJH8"/>
<dbReference type="InterPro" id="IPR011989">
    <property type="entry name" value="ARM-like"/>
</dbReference>
<accession>F8PJH8</accession>
<keyword evidence="1" id="KW-0677">Repeat</keyword>
<dbReference type="Proteomes" id="UP000008063">
    <property type="component" value="Unassembled WGS sequence"/>
</dbReference>